<dbReference type="AlphaFoldDB" id="A0A1D7UU72"/>
<dbReference type="KEGG" id="laj:A0128_04445"/>
<proteinExistence type="predicted"/>
<gene>
    <name evidence="1" type="ORF">A0128_04445</name>
</gene>
<evidence type="ECO:0008006" key="3">
    <source>
        <dbReference type="Google" id="ProtNLM"/>
    </source>
</evidence>
<protein>
    <recommendedName>
        <fullName evidence="3">DUF2007 domain-containing protein</fullName>
    </recommendedName>
</protein>
<sequence length="83" mass="9503">MEPIEKEQDGSEGFSARFETSDPILLSIVKSFLDANEIHYFVTGEELFFLEGAAVPAASHFAIVYMMDQDYPILKEFLERENH</sequence>
<dbReference type="RefSeq" id="WP_069606408.1">
    <property type="nucleotide sequence ID" value="NZ_CP015217.1"/>
</dbReference>
<dbReference type="OrthoDB" id="332127at2"/>
<accession>A0A1D7UU72</accession>
<organism evidence="1 2">
    <name type="scientific">Leptospira tipperaryensis</name>
    <dbReference type="NCBI Taxonomy" id="2564040"/>
    <lineage>
        <taxon>Bacteria</taxon>
        <taxon>Pseudomonadati</taxon>
        <taxon>Spirochaetota</taxon>
        <taxon>Spirochaetia</taxon>
        <taxon>Leptospirales</taxon>
        <taxon>Leptospiraceae</taxon>
        <taxon>Leptospira</taxon>
    </lineage>
</organism>
<evidence type="ECO:0000313" key="2">
    <source>
        <dbReference type="Proteomes" id="UP000094197"/>
    </source>
</evidence>
<dbReference type="Gene3D" id="3.30.70.790">
    <property type="entry name" value="UreE, C-terminal domain"/>
    <property type="match status" value="1"/>
</dbReference>
<keyword evidence="2" id="KW-1185">Reference proteome</keyword>
<name>A0A1D7UU72_9LEPT</name>
<dbReference type="EMBL" id="CP015217">
    <property type="protein sequence ID" value="AOP33167.1"/>
    <property type="molecule type" value="Genomic_DNA"/>
</dbReference>
<reference evidence="1 2" key="1">
    <citation type="submission" date="2016-04" db="EMBL/GenBank/DDBJ databases">
        <title>Complete genome seqeunce of Leptospira alstonii serovar Room22.</title>
        <authorList>
            <person name="Nally J.E."/>
            <person name="Bayles D.O."/>
            <person name="Hurley D."/>
            <person name="Fanning S."/>
            <person name="McMahon B.J."/>
            <person name="Arent Z."/>
        </authorList>
    </citation>
    <scope>NUCLEOTIDE SEQUENCE [LARGE SCALE GENOMIC DNA]</scope>
    <source>
        <strain evidence="1 2">GWTS #1</strain>
    </source>
</reference>
<dbReference type="Proteomes" id="UP000094197">
    <property type="component" value="Chromosome 1"/>
</dbReference>
<evidence type="ECO:0000313" key="1">
    <source>
        <dbReference type="EMBL" id="AOP33167.1"/>
    </source>
</evidence>